<sequence length="545" mass="60113">MHMDAVEIRRALDANEFIPFFQPLVVLRTGQLAGFEVLARWQHHTRGLIPPNDFIPSAEKEGWIDELMDGILQKAFMIGASIPEHLTLSVNISPVQMNDMALPGKILSVSQQTGFAMDRIIVEITESGLMGHLESAQSIVSDLKAMGCKVALDDFGTGYSSLLHLHSLPFDDLKVDQSFVSSMKDRRESRKIVAAVIGLGQSLGLTTVGEGVETQEQAEMLLWMGCEIGQGWLFGRPVPAAKLPDVMAILRPKISLGLSTLLASNSMRNFDGLPAQRLAQLQAVYDGAPVGLAFLDRELRYVSLNQRLAVMNGLPVEDHLARSVADVLPEQFAQVETYIRQVLDGEGATAVEVTTEIPGVKGVRALLLSNQPAIDEEGEIIGVSMAVVDVTERKRAVRALRESEDHYRHMVEFNPQTPWIMDPEGKTLEVSPEWESTTGLTKEESRDHGWLDALHPDDVVATERTIAEFIAAGLPISVEYRVRNREGGWKWMRSRGAPRFDAAGQIVCWYGSVEDIDERKQLEDALRETEAKLQAALATHPVVAG</sequence>
<evidence type="ECO:0000259" key="2">
    <source>
        <dbReference type="PROSITE" id="PS50112"/>
    </source>
</evidence>
<feature type="domain" description="PAS" evidence="2">
    <location>
        <begin position="403"/>
        <end position="473"/>
    </location>
</feature>
<feature type="domain" description="PAC" evidence="3">
    <location>
        <begin position="349"/>
        <end position="402"/>
    </location>
</feature>
<dbReference type="Gene3D" id="3.20.20.450">
    <property type="entry name" value="EAL domain"/>
    <property type="match status" value="1"/>
</dbReference>
<feature type="domain" description="EAL" evidence="4">
    <location>
        <begin position="1"/>
        <end position="251"/>
    </location>
</feature>
<dbReference type="InterPro" id="IPR001633">
    <property type="entry name" value="EAL_dom"/>
</dbReference>
<dbReference type="PROSITE" id="PS50113">
    <property type="entry name" value="PAC"/>
    <property type="match status" value="2"/>
</dbReference>
<protein>
    <submittedName>
        <fullName evidence="5">PAS domain S-box-containing protein</fullName>
    </submittedName>
</protein>
<evidence type="ECO:0000313" key="6">
    <source>
        <dbReference type="Proteomes" id="UP000199024"/>
    </source>
</evidence>
<dbReference type="Gene3D" id="3.30.450.20">
    <property type="entry name" value="PAS domain"/>
    <property type="match status" value="2"/>
</dbReference>
<proteinExistence type="predicted"/>
<dbReference type="InterPro" id="IPR013656">
    <property type="entry name" value="PAS_4"/>
</dbReference>
<dbReference type="PANTHER" id="PTHR44757:SF4">
    <property type="entry name" value="DIGUANYLATE CYCLASE DGCE-RELATED"/>
    <property type="match status" value="1"/>
</dbReference>
<dbReference type="InterPro" id="IPR035919">
    <property type="entry name" value="EAL_sf"/>
</dbReference>
<keyword evidence="1" id="KW-0175">Coiled coil</keyword>
<dbReference type="InterPro" id="IPR000700">
    <property type="entry name" value="PAS-assoc_C"/>
</dbReference>
<dbReference type="SMART" id="SM00091">
    <property type="entry name" value="PAS"/>
    <property type="match status" value="2"/>
</dbReference>
<dbReference type="CDD" id="cd00130">
    <property type="entry name" value="PAS"/>
    <property type="match status" value="1"/>
</dbReference>
<dbReference type="InterPro" id="IPR052155">
    <property type="entry name" value="Biofilm_reg_signaling"/>
</dbReference>
<gene>
    <name evidence="5" type="ORF">SAMN05421771_2503</name>
</gene>
<dbReference type="AlphaFoldDB" id="A0A1I6MEZ5"/>
<dbReference type="RefSeq" id="WP_089839429.1">
    <property type="nucleotide sequence ID" value="NZ_FOZL01000001.1"/>
</dbReference>
<dbReference type="SMART" id="SM00052">
    <property type="entry name" value="EAL"/>
    <property type="match status" value="1"/>
</dbReference>
<dbReference type="FunFam" id="3.30.450.20:FF:000099">
    <property type="entry name" value="Sensory box sensor histidine kinase"/>
    <property type="match status" value="1"/>
</dbReference>
<dbReference type="Pfam" id="PF08448">
    <property type="entry name" value="PAS_4"/>
    <property type="match status" value="1"/>
</dbReference>
<dbReference type="SUPFAM" id="SSF141868">
    <property type="entry name" value="EAL domain-like"/>
    <property type="match status" value="1"/>
</dbReference>
<dbReference type="EMBL" id="FOZL01000001">
    <property type="protein sequence ID" value="SFS14299.1"/>
    <property type="molecule type" value="Genomic_DNA"/>
</dbReference>
<dbReference type="PROSITE" id="PS50112">
    <property type="entry name" value="PAS"/>
    <property type="match status" value="2"/>
</dbReference>
<dbReference type="CDD" id="cd01948">
    <property type="entry name" value="EAL"/>
    <property type="match status" value="1"/>
</dbReference>
<dbReference type="InterPro" id="IPR013655">
    <property type="entry name" value="PAS_fold_3"/>
</dbReference>
<name>A0A1I6MEZ5_9BACT</name>
<dbReference type="Pfam" id="PF08447">
    <property type="entry name" value="PAS_3"/>
    <property type="match status" value="1"/>
</dbReference>
<dbReference type="InterPro" id="IPR035965">
    <property type="entry name" value="PAS-like_dom_sf"/>
</dbReference>
<dbReference type="OrthoDB" id="9759607at2"/>
<keyword evidence="6" id="KW-1185">Reference proteome</keyword>
<dbReference type="SUPFAM" id="SSF55785">
    <property type="entry name" value="PYP-like sensor domain (PAS domain)"/>
    <property type="match status" value="2"/>
</dbReference>
<dbReference type="NCBIfam" id="TIGR00229">
    <property type="entry name" value="sensory_box"/>
    <property type="match status" value="2"/>
</dbReference>
<dbReference type="InterPro" id="IPR001610">
    <property type="entry name" value="PAC"/>
</dbReference>
<dbReference type="STRING" id="474950.SAMN05421771_2503"/>
<evidence type="ECO:0000259" key="4">
    <source>
        <dbReference type="PROSITE" id="PS50883"/>
    </source>
</evidence>
<dbReference type="InterPro" id="IPR000014">
    <property type="entry name" value="PAS"/>
</dbReference>
<feature type="domain" description="PAC" evidence="3">
    <location>
        <begin position="476"/>
        <end position="528"/>
    </location>
</feature>
<evidence type="ECO:0000313" key="5">
    <source>
        <dbReference type="EMBL" id="SFS14299.1"/>
    </source>
</evidence>
<accession>A0A1I6MEZ5</accession>
<dbReference type="PROSITE" id="PS50883">
    <property type="entry name" value="EAL"/>
    <property type="match status" value="1"/>
</dbReference>
<reference evidence="5 6" key="1">
    <citation type="submission" date="2016-10" db="EMBL/GenBank/DDBJ databases">
        <authorList>
            <person name="de Groot N.N."/>
        </authorList>
    </citation>
    <scope>NUCLEOTIDE SEQUENCE [LARGE SCALE GENOMIC DNA]</scope>
    <source>
        <strain evidence="5 6">DSM 21001</strain>
    </source>
</reference>
<dbReference type="PANTHER" id="PTHR44757">
    <property type="entry name" value="DIGUANYLATE CYCLASE DGCP"/>
    <property type="match status" value="1"/>
</dbReference>
<dbReference type="Proteomes" id="UP000199024">
    <property type="component" value="Unassembled WGS sequence"/>
</dbReference>
<feature type="domain" description="PAS" evidence="2">
    <location>
        <begin position="277"/>
        <end position="346"/>
    </location>
</feature>
<evidence type="ECO:0000256" key="1">
    <source>
        <dbReference type="SAM" id="Coils"/>
    </source>
</evidence>
<feature type="coiled-coil region" evidence="1">
    <location>
        <begin position="512"/>
        <end position="539"/>
    </location>
</feature>
<evidence type="ECO:0000259" key="3">
    <source>
        <dbReference type="PROSITE" id="PS50113"/>
    </source>
</evidence>
<dbReference type="Pfam" id="PF00563">
    <property type="entry name" value="EAL"/>
    <property type="match status" value="1"/>
</dbReference>
<dbReference type="SMART" id="SM00086">
    <property type="entry name" value="PAC"/>
    <property type="match status" value="2"/>
</dbReference>
<organism evidence="5 6">
    <name type="scientific">Granulicella pectinivorans</name>
    <dbReference type="NCBI Taxonomy" id="474950"/>
    <lineage>
        <taxon>Bacteria</taxon>
        <taxon>Pseudomonadati</taxon>
        <taxon>Acidobacteriota</taxon>
        <taxon>Terriglobia</taxon>
        <taxon>Terriglobales</taxon>
        <taxon>Acidobacteriaceae</taxon>
        <taxon>Granulicella</taxon>
    </lineage>
</organism>